<evidence type="ECO:0000256" key="1">
    <source>
        <dbReference type="ARBA" id="ARBA00022737"/>
    </source>
</evidence>
<evidence type="ECO:0000313" key="4">
    <source>
        <dbReference type="EMBL" id="OAQ64733.1"/>
    </source>
</evidence>
<reference evidence="4 5" key="1">
    <citation type="journal article" date="2016" name="PLoS Pathog.">
        <title>Biosynthesis of antibiotic leucinostatins in bio-control fungus Purpureocillium lilacinum and their inhibition on phytophthora revealed by genome mining.</title>
        <authorList>
            <person name="Wang G."/>
            <person name="Liu Z."/>
            <person name="Lin R."/>
            <person name="Li E."/>
            <person name="Mao Z."/>
            <person name="Ling J."/>
            <person name="Yang Y."/>
            <person name="Yin W.B."/>
            <person name="Xie B."/>
        </authorList>
    </citation>
    <scope>NUCLEOTIDE SEQUENCE [LARGE SCALE GENOMIC DNA]</scope>
    <source>
        <strain evidence="4">170</strain>
    </source>
</reference>
<feature type="repeat" description="ANK" evidence="3">
    <location>
        <begin position="150"/>
        <end position="182"/>
    </location>
</feature>
<comment type="caution">
    <text evidence="4">The sequence shown here is derived from an EMBL/GenBank/DDBJ whole genome shotgun (WGS) entry which is preliminary data.</text>
</comment>
<keyword evidence="5" id="KW-1185">Reference proteome</keyword>
<dbReference type="KEGG" id="pchm:VFPPC_05967"/>
<dbReference type="SUPFAM" id="SSF48403">
    <property type="entry name" value="Ankyrin repeat"/>
    <property type="match status" value="2"/>
</dbReference>
<dbReference type="InterPro" id="IPR002110">
    <property type="entry name" value="Ankyrin_rpt"/>
</dbReference>
<dbReference type="Gene3D" id="1.25.40.20">
    <property type="entry name" value="Ankyrin repeat-containing domain"/>
    <property type="match status" value="2"/>
</dbReference>
<keyword evidence="1" id="KW-0677">Repeat</keyword>
<organism evidence="4 5">
    <name type="scientific">Pochonia chlamydosporia 170</name>
    <dbReference type="NCBI Taxonomy" id="1380566"/>
    <lineage>
        <taxon>Eukaryota</taxon>
        <taxon>Fungi</taxon>
        <taxon>Dikarya</taxon>
        <taxon>Ascomycota</taxon>
        <taxon>Pezizomycotina</taxon>
        <taxon>Sordariomycetes</taxon>
        <taxon>Hypocreomycetidae</taxon>
        <taxon>Hypocreales</taxon>
        <taxon>Clavicipitaceae</taxon>
        <taxon>Pochonia</taxon>
    </lineage>
</organism>
<feature type="repeat" description="ANK" evidence="3">
    <location>
        <begin position="424"/>
        <end position="456"/>
    </location>
</feature>
<dbReference type="GeneID" id="28849073"/>
<feature type="repeat" description="ANK" evidence="3">
    <location>
        <begin position="320"/>
        <end position="355"/>
    </location>
</feature>
<keyword evidence="2 3" id="KW-0040">ANK repeat</keyword>
<dbReference type="SMART" id="SM00248">
    <property type="entry name" value="ANK"/>
    <property type="match status" value="13"/>
</dbReference>
<feature type="repeat" description="ANK" evidence="3">
    <location>
        <begin position="218"/>
        <end position="251"/>
    </location>
</feature>
<dbReference type="PROSITE" id="PS50088">
    <property type="entry name" value="ANK_REPEAT"/>
    <property type="match status" value="6"/>
</dbReference>
<evidence type="ECO:0000256" key="3">
    <source>
        <dbReference type="PROSITE-ProRule" id="PRU00023"/>
    </source>
</evidence>
<protein>
    <submittedName>
        <fullName evidence="4">Ankyrin repeat protein</fullName>
    </submittedName>
</protein>
<accession>A0A179FI98</accession>
<dbReference type="Pfam" id="PF12796">
    <property type="entry name" value="Ank_2"/>
    <property type="match status" value="4"/>
</dbReference>
<dbReference type="EMBL" id="LSBJ02000005">
    <property type="protein sequence ID" value="OAQ64733.1"/>
    <property type="molecule type" value="Genomic_DNA"/>
</dbReference>
<feature type="repeat" description="ANK" evidence="3">
    <location>
        <begin position="182"/>
        <end position="214"/>
    </location>
</feature>
<evidence type="ECO:0000256" key="2">
    <source>
        <dbReference type="ARBA" id="ARBA00023043"/>
    </source>
</evidence>
<feature type="repeat" description="ANK" evidence="3">
    <location>
        <begin position="286"/>
        <end position="318"/>
    </location>
</feature>
<dbReference type="Pfam" id="PF13606">
    <property type="entry name" value="Ank_3"/>
    <property type="match status" value="1"/>
</dbReference>
<sequence>MDSNSSSLLKLSTELLVMIAKRLDSEKDISAFSQTCHRLYDACINHLYQHNSLWSRGSALTWAARLGRVDTLQQAISARVPIPYLDVMAEAAIAGQVNVFKWLYSVEGESLVQLPWDITNDPSPVSLAAKHRHHDLLEYLCQVGFDVEYNGNEPIDLAAKNGDYAAVQCLLKHGAGITGTGQQHPPLFWAVRGNQVELARILLEYGSDVNYVYDKDQEKTSLLHFALVCRSSKDMIELIVSYGADLSATDVYGATPFAFAVLRNHNDGAMVLLKNSSVDCSAPLYRGELPLHVAAHYGNTTMVEEFLSRGADPKARDPVTGWTALHFAASQRYQQNVDMVSTLTEHGVRLDQFDARGETPICLAVYKATDVVFKSFLHHHSDANASVSTSGRNLLHEAARHGAMQKMRLLLERPDIDINCQDNMGRTALFHAARNRRLNAMEELLLNGASPTIADKYGATPLFAAIRNGHEQETALLLPVTPDAATQRDGFGHTILWWAQKNGNPQVQDAILQYASNAETPIGVDDEAGPDILDISYDHIACYCDVCTRCVETHDWLGPAWQCSICHGGRFMICFDCALLRGESCPGGEKHQENAWVEHDDCNIRKPEEYLPDRYWNV</sequence>
<dbReference type="InterPro" id="IPR036047">
    <property type="entry name" value="F-box-like_dom_sf"/>
</dbReference>
<evidence type="ECO:0000313" key="5">
    <source>
        <dbReference type="Proteomes" id="UP000078397"/>
    </source>
</evidence>
<dbReference type="AlphaFoldDB" id="A0A179FI98"/>
<dbReference type="RefSeq" id="XP_018142047.1">
    <property type="nucleotide sequence ID" value="XM_018285079.1"/>
</dbReference>
<dbReference type="Proteomes" id="UP000078397">
    <property type="component" value="Unassembled WGS sequence"/>
</dbReference>
<dbReference type="SUPFAM" id="SSF81383">
    <property type="entry name" value="F-box domain"/>
    <property type="match status" value="1"/>
</dbReference>
<dbReference type="STRING" id="1380566.A0A179FI98"/>
<dbReference type="PROSITE" id="PS50297">
    <property type="entry name" value="ANK_REP_REGION"/>
    <property type="match status" value="3"/>
</dbReference>
<dbReference type="InterPro" id="IPR036770">
    <property type="entry name" value="Ankyrin_rpt-contain_sf"/>
</dbReference>
<dbReference type="PANTHER" id="PTHR24198">
    <property type="entry name" value="ANKYRIN REPEAT AND PROTEIN KINASE DOMAIN-CONTAINING PROTEIN"/>
    <property type="match status" value="1"/>
</dbReference>
<gene>
    <name evidence="4" type="ORF">VFPPC_05967</name>
</gene>
<dbReference type="PANTHER" id="PTHR24198:SF165">
    <property type="entry name" value="ANKYRIN REPEAT-CONTAINING PROTEIN-RELATED"/>
    <property type="match status" value="1"/>
</dbReference>
<proteinExistence type="predicted"/>
<dbReference type="OrthoDB" id="20872at2759"/>
<name>A0A179FI98_METCM</name>